<feature type="signal peptide" evidence="7">
    <location>
        <begin position="1"/>
        <end position="23"/>
    </location>
</feature>
<dbReference type="GO" id="GO:0004185">
    <property type="term" value="F:serine-type carboxypeptidase activity"/>
    <property type="evidence" value="ECO:0007669"/>
    <property type="project" value="InterPro"/>
</dbReference>
<dbReference type="AlphaFoldDB" id="A0AAQ3R4U9"/>
<keyword evidence="5" id="KW-0325">Glycoprotein</keyword>
<keyword evidence="2 8" id="KW-0121">Carboxypeptidase</keyword>
<dbReference type="InterPro" id="IPR029058">
    <property type="entry name" value="AB_hydrolase_fold"/>
</dbReference>
<keyword evidence="6" id="KW-0472">Membrane</keyword>
<feature type="chain" id="PRO_5042970934" evidence="7">
    <location>
        <begin position="24"/>
        <end position="725"/>
    </location>
</feature>
<dbReference type="PANTHER" id="PTHR11802">
    <property type="entry name" value="SERINE PROTEASE FAMILY S10 SERINE CARBOXYPEPTIDASE"/>
    <property type="match status" value="1"/>
</dbReference>
<evidence type="ECO:0000256" key="6">
    <source>
        <dbReference type="SAM" id="Phobius"/>
    </source>
</evidence>
<keyword evidence="6" id="KW-0812">Transmembrane</keyword>
<evidence type="ECO:0000256" key="3">
    <source>
        <dbReference type="ARBA" id="ARBA00022670"/>
    </source>
</evidence>
<keyword evidence="7" id="KW-0732">Signal</keyword>
<dbReference type="GO" id="GO:0000324">
    <property type="term" value="C:fungal-type vacuole"/>
    <property type="evidence" value="ECO:0007669"/>
    <property type="project" value="TreeGrafter"/>
</dbReference>
<accession>A0AAQ3R4U9</accession>
<reference evidence="8 9" key="1">
    <citation type="submission" date="2023-11" db="EMBL/GenBank/DDBJ databases">
        <title>An acidophilic fungus is an integral part of prey digestion in a carnivorous sundew plant.</title>
        <authorList>
            <person name="Tsai I.J."/>
        </authorList>
    </citation>
    <scope>NUCLEOTIDE SEQUENCE [LARGE SCALE GENOMIC DNA]</scope>
    <source>
        <strain evidence="8">169a</strain>
    </source>
</reference>
<dbReference type="EMBL" id="CP138580">
    <property type="protein sequence ID" value="WPG97568.1"/>
    <property type="molecule type" value="Genomic_DNA"/>
</dbReference>
<name>A0AAQ3R4U9_9PEZI</name>
<dbReference type="SUPFAM" id="SSF53474">
    <property type="entry name" value="alpha/beta-Hydrolases"/>
    <property type="match status" value="1"/>
</dbReference>
<evidence type="ECO:0000256" key="4">
    <source>
        <dbReference type="ARBA" id="ARBA00022801"/>
    </source>
</evidence>
<evidence type="ECO:0000313" key="9">
    <source>
        <dbReference type="Proteomes" id="UP001303373"/>
    </source>
</evidence>
<feature type="transmembrane region" description="Helical" evidence="6">
    <location>
        <begin position="705"/>
        <end position="724"/>
    </location>
</feature>
<dbReference type="InterPro" id="IPR033124">
    <property type="entry name" value="Ser_caboxypep_his_AS"/>
</dbReference>
<dbReference type="PANTHER" id="PTHR11802:SF404">
    <property type="entry name" value="CARBOXYPEPTIDASE"/>
    <property type="match status" value="1"/>
</dbReference>
<dbReference type="PROSITE" id="PS51257">
    <property type="entry name" value="PROKAR_LIPOPROTEIN"/>
    <property type="match status" value="1"/>
</dbReference>
<evidence type="ECO:0000256" key="5">
    <source>
        <dbReference type="ARBA" id="ARBA00023180"/>
    </source>
</evidence>
<dbReference type="PRINTS" id="PR00724">
    <property type="entry name" value="CRBOXYPTASEC"/>
</dbReference>
<organism evidence="8 9">
    <name type="scientific">Acrodontium crateriforme</name>
    <dbReference type="NCBI Taxonomy" id="150365"/>
    <lineage>
        <taxon>Eukaryota</taxon>
        <taxon>Fungi</taxon>
        <taxon>Dikarya</taxon>
        <taxon>Ascomycota</taxon>
        <taxon>Pezizomycotina</taxon>
        <taxon>Dothideomycetes</taxon>
        <taxon>Dothideomycetidae</taxon>
        <taxon>Mycosphaerellales</taxon>
        <taxon>Teratosphaeriaceae</taxon>
        <taxon>Acrodontium</taxon>
    </lineage>
</organism>
<keyword evidence="3" id="KW-0645">Protease</keyword>
<keyword evidence="4" id="KW-0378">Hydrolase</keyword>
<keyword evidence="6" id="KW-1133">Transmembrane helix</keyword>
<dbReference type="InterPro" id="IPR001563">
    <property type="entry name" value="Peptidase_S10"/>
</dbReference>
<evidence type="ECO:0000256" key="7">
    <source>
        <dbReference type="SAM" id="SignalP"/>
    </source>
</evidence>
<evidence type="ECO:0000313" key="8">
    <source>
        <dbReference type="EMBL" id="WPG97568.1"/>
    </source>
</evidence>
<protein>
    <submittedName>
        <fullName evidence="8">Carboxypeptidase s1 like a</fullName>
    </submittedName>
</protein>
<proteinExistence type="inferred from homology"/>
<sequence>MDFLFKLPPGLAAFVVFACLATAQYPPPVSYQHVLSSPIDPSITISYKQPDAGTCSTAYSEQKQYTGYIELPPYTLSPIQQNYSINTFFWFVEARLNPESAPLTIWLNGGPGSSSMFGFFNEIGPCKVIQTSDGSYGTQYSMWGWDRSSNVLFIDQPNQVGFSYDQATNASYDIYAGEVYEPPTPPSSGLPKYMYLNGTFGTASADDATPWANTANTTQIAAQATWHFLQSWLSTFPKYNPTIRSNTTYAGSNNPIGVNLFTESYGGKFGPAFASFFEQQNQLRKSGALKSNNTLLIQLESVGILDGLVDDLIQDAQYPKFAYNNTYGIQAISQTDEINALGTFSGTGMCSDQIINCRAAMASTDPNGYGDVPATNLICKNAEYACNNVTAAYISAGYDPYDIRQKYPSPDPPAAYQEYLNNGSVLSSIGAKVNYTESNKYVQQGFIATGDTIRGGQIEDLAYLLSKGIRVALIYGDADFVCNWYGGEAISFAVAAQLPSYPSQIAGQSNPPTYASGFSNAGYAEIVVNSSYVGGAVRQYGNLSFSRIYDAGHFVPFYQPETAFTVFTRVIQGTDIATGNIIDLSTYNSTGAANSTHTNKIPSSTPSSICWVRSWNTSCTDDDTTAMLAGKGVVANGIFFQDAASVSFPTSSVVVGTPDRPSTGNMHSDGTSSAALTGVYTATSTPSPGTGSSLRLARPREPMSGMGWSVFVLALSFALGALVVL</sequence>
<evidence type="ECO:0000256" key="2">
    <source>
        <dbReference type="ARBA" id="ARBA00022645"/>
    </source>
</evidence>
<keyword evidence="9" id="KW-1185">Reference proteome</keyword>
<dbReference type="Gene3D" id="3.40.50.1820">
    <property type="entry name" value="alpha/beta hydrolase"/>
    <property type="match status" value="1"/>
</dbReference>
<dbReference type="Proteomes" id="UP001303373">
    <property type="component" value="Chromosome 1"/>
</dbReference>
<dbReference type="PROSITE" id="PS00560">
    <property type="entry name" value="CARBOXYPEPT_SER_HIS"/>
    <property type="match status" value="1"/>
</dbReference>
<gene>
    <name evidence="8" type="ORF">R9X50_00034500</name>
</gene>
<evidence type="ECO:0000256" key="1">
    <source>
        <dbReference type="ARBA" id="ARBA00009431"/>
    </source>
</evidence>
<comment type="similarity">
    <text evidence="1">Belongs to the peptidase S10 family.</text>
</comment>
<dbReference type="Pfam" id="PF00450">
    <property type="entry name" value="Peptidase_S10"/>
    <property type="match status" value="1"/>
</dbReference>
<dbReference type="GO" id="GO:0006508">
    <property type="term" value="P:proteolysis"/>
    <property type="evidence" value="ECO:0007669"/>
    <property type="project" value="UniProtKB-KW"/>
</dbReference>